<reference evidence="1 2" key="1">
    <citation type="submission" date="2020-09" db="EMBL/GenBank/DDBJ databases">
        <title>De no assembly of potato wild relative species, Solanum commersonii.</title>
        <authorList>
            <person name="Cho K."/>
        </authorList>
    </citation>
    <scope>NUCLEOTIDE SEQUENCE [LARGE SCALE GENOMIC DNA]</scope>
    <source>
        <strain evidence="1">LZ3.2</strain>
        <tissue evidence="1">Leaf</tissue>
    </source>
</reference>
<evidence type="ECO:0000313" key="2">
    <source>
        <dbReference type="Proteomes" id="UP000824120"/>
    </source>
</evidence>
<dbReference type="Proteomes" id="UP000824120">
    <property type="component" value="Chromosome 7"/>
</dbReference>
<dbReference type="AlphaFoldDB" id="A0A9J5YD08"/>
<proteinExistence type="predicted"/>
<accession>A0A9J5YD08</accession>
<sequence length="93" mass="9694">MHQHGDDQASHQGRAHQLAWLNKYKCAVATGLKSVATTLPELPKILAIPIASAPLPVPKSAHNPSLNSSFSLIASSTRSTISSVSGLGIKTPS</sequence>
<dbReference type="EMBL" id="JACXVP010000007">
    <property type="protein sequence ID" value="KAG5598082.1"/>
    <property type="molecule type" value="Genomic_DNA"/>
</dbReference>
<organism evidence="1 2">
    <name type="scientific">Solanum commersonii</name>
    <name type="common">Commerson's wild potato</name>
    <name type="synonym">Commerson's nightshade</name>
    <dbReference type="NCBI Taxonomy" id="4109"/>
    <lineage>
        <taxon>Eukaryota</taxon>
        <taxon>Viridiplantae</taxon>
        <taxon>Streptophyta</taxon>
        <taxon>Embryophyta</taxon>
        <taxon>Tracheophyta</taxon>
        <taxon>Spermatophyta</taxon>
        <taxon>Magnoliopsida</taxon>
        <taxon>eudicotyledons</taxon>
        <taxon>Gunneridae</taxon>
        <taxon>Pentapetalae</taxon>
        <taxon>asterids</taxon>
        <taxon>lamiids</taxon>
        <taxon>Solanales</taxon>
        <taxon>Solanaceae</taxon>
        <taxon>Solanoideae</taxon>
        <taxon>Solaneae</taxon>
        <taxon>Solanum</taxon>
    </lineage>
</organism>
<comment type="caution">
    <text evidence="1">The sequence shown here is derived from an EMBL/GenBank/DDBJ whole genome shotgun (WGS) entry which is preliminary data.</text>
</comment>
<keyword evidence="2" id="KW-1185">Reference proteome</keyword>
<protein>
    <submittedName>
        <fullName evidence="1">Uncharacterized protein</fullName>
    </submittedName>
</protein>
<evidence type="ECO:0000313" key="1">
    <source>
        <dbReference type="EMBL" id="KAG5598082.1"/>
    </source>
</evidence>
<name>A0A9J5YD08_SOLCO</name>
<gene>
    <name evidence="1" type="ORF">H5410_039314</name>
</gene>